<feature type="domain" description="Doublecortin" evidence="11">
    <location>
        <begin position="50"/>
        <end position="136"/>
    </location>
</feature>
<dbReference type="Pfam" id="PF03607">
    <property type="entry name" value="DCX"/>
    <property type="match status" value="2"/>
</dbReference>
<dbReference type="PROSITE" id="PS50309">
    <property type="entry name" value="DC"/>
    <property type="match status" value="2"/>
</dbReference>
<evidence type="ECO:0000256" key="7">
    <source>
        <dbReference type="ARBA" id="ARBA00048679"/>
    </source>
</evidence>
<evidence type="ECO:0000313" key="12">
    <source>
        <dbReference type="EMBL" id="NOV43805.1"/>
    </source>
</evidence>
<dbReference type="PROSITE" id="PS00107">
    <property type="entry name" value="PROTEIN_KINASE_ATP"/>
    <property type="match status" value="1"/>
</dbReference>
<dbReference type="InterPro" id="IPR000719">
    <property type="entry name" value="Prot_kinase_dom"/>
</dbReference>
<sequence>MNDNGVSPTESRTSSNSELEKEISEIDLNKAKAKPILCNNYKNIPTKKARRVRFFRNGDKFYSGFMIPVSSDRYRSFESLTSDLTRILEDNVSLPGAVRSIFTMQGKKIANVDDLEHGKSYVCSCNNEPFKKAEYSHISNHAKTNNKLSRITRPGSPCKNGVSNCPNGRSPTESADVVRPRIVTLIRHGIKPRKIYRLLLNKRNSPTFEHVLQALTQKVHLDSGCVRKVYTLSGIQVQTLGGFFDVDEVFICYGLERVNDGDFELEPDENKAVQGIRKPQRAARNGIKPKMPVKSHNESYAGPVENNKGNESDVKDTPGILPPALANIYSVGKIIGDGNFAVVWNCKNRTTGEEFALKVIDKAMCLGKEHYIDAEIRVMRRLNHPNTVSLIAEQDTTDKMFLVLELVRGGDLFDAIAQATKFSEKQSRVMMRHLGSAMAYLHSLQIVHRDIKPENLLVDIRGDEIITLKLGDFGLACEITGLLHTICGTPTYVAPEILWETGYGMKIDIWAAGVILYIMLCGFPPFVSQDNDQDQLFDAILSGQFDFPEPYWNDVGELVRDLIENMLQSDPDARYSSEDVLEHEWLQLC</sequence>
<dbReference type="InterPro" id="IPR036572">
    <property type="entry name" value="Doublecortin_dom_sf"/>
</dbReference>
<feature type="domain" description="Doublecortin" evidence="11">
    <location>
        <begin position="181"/>
        <end position="264"/>
    </location>
</feature>
<keyword evidence="12" id="KW-0418">Kinase</keyword>
<dbReference type="PROSITE" id="PS50011">
    <property type="entry name" value="PROTEIN_KINASE_DOM"/>
    <property type="match status" value="1"/>
</dbReference>
<dbReference type="AlphaFoldDB" id="A0A6M2DC95"/>
<feature type="region of interest" description="Disordered" evidence="9">
    <location>
        <begin position="1"/>
        <end position="21"/>
    </location>
</feature>
<evidence type="ECO:0000256" key="2">
    <source>
        <dbReference type="ARBA" id="ARBA00012513"/>
    </source>
</evidence>
<dbReference type="GO" id="GO:0035556">
    <property type="term" value="P:intracellular signal transduction"/>
    <property type="evidence" value="ECO:0007669"/>
    <property type="project" value="InterPro"/>
</dbReference>
<comment type="catalytic activity">
    <reaction evidence="7">
        <text>L-seryl-[protein] + ATP = O-phospho-L-seryl-[protein] + ADP + H(+)</text>
        <dbReference type="Rhea" id="RHEA:17989"/>
        <dbReference type="Rhea" id="RHEA-COMP:9863"/>
        <dbReference type="Rhea" id="RHEA-COMP:11604"/>
        <dbReference type="ChEBI" id="CHEBI:15378"/>
        <dbReference type="ChEBI" id="CHEBI:29999"/>
        <dbReference type="ChEBI" id="CHEBI:30616"/>
        <dbReference type="ChEBI" id="CHEBI:83421"/>
        <dbReference type="ChEBI" id="CHEBI:456216"/>
        <dbReference type="EC" id="2.7.11.1"/>
    </reaction>
</comment>
<keyword evidence="4 8" id="KW-0067">ATP-binding</keyword>
<dbReference type="GO" id="GO:0005524">
    <property type="term" value="F:ATP binding"/>
    <property type="evidence" value="ECO:0007669"/>
    <property type="project" value="UniProtKB-UniRule"/>
</dbReference>
<dbReference type="PANTHER" id="PTHR24347">
    <property type="entry name" value="SERINE/THREONINE-PROTEIN KINASE"/>
    <property type="match status" value="1"/>
</dbReference>
<dbReference type="SUPFAM" id="SSF89837">
    <property type="entry name" value="Doublecortin (DC)"/>
    <property type="match status" value="2"/>
</dbReference>
<evidence type="ECO:0000256" key="4">
    <source>
        <dbReference type="ARBA" id="ARBA00022840"/>
    </source>
</evidence>
<reference evidence="12" key="1">
    <citation type="submission" date="2020-03" db="EMBL/GenBank/DDBJ databases">
        <title>Transcriptomic Profiling of the Digestive Tract of the Rat Flea, Xenopsylla cheopis, Following Blood Feeding and Infection with Yersinia pestis.</title>
        <authorList>
            <person name="Bland D.M."/>
            <person name="Martens C.A."/>
            <person name="Virtaneva K."/>
            <person name="Kanakabandi K."/>
            <person name="Long D."/>
            <person name="Rosenke R."/>
            <person name="Saturday G.A."/>
            <person name="Hoyt F.H."/>
            <person name="Bruno D.P."/>
            <person name="Ribeiro J.M.C."/>
            <person name="Hinnebusch J."/>
        </authorList>
    </citation>
    <scope>NUCLEOTIDE SEQUENCE</scope>
</reference>
<evidence type="ECO:0000256" key="6">
    <source>
        <dbReference type="ARBA" id="ARBA00047899"/>
    </source>
</evidence>
<dbReference type="SMART" id="SM00220">
    <property type="entry name" value="S_TKc"/>
    <property type="match status" value="1"/>
</dbReference>
<dbReference type="SMART" id="SM00537">
    <property type="entry name" value="DCX"/>
    <property type="match status" value="2"/>
</dbReference>
<dbReference type="SUPFAM" id="SSF56112">
    <property type="entry name" value="Protein kinase-like (PK-like)"/>
    <property type="match status" value="1"/>
</dbReference>
<dbReference type="GO" id="GO:0004674">
    <property type="term" value="F:protein serine/threonine kinase activity"/>
    <property type="evidence" value="ECO:0007669"/>
    <property type="project" value="UniProtKB-KW"/>
</dbReference>
<dbReference type="FunFam" id="1.10.510.10:FF:000571">
    <property type="entry name" value="Maternal embryonic leucine zipper kinase"/>
    <property type="match status" value="1"/>
</dbReference>
<feature type="compositionally biased region" description="Polar residues" evidence="9">
    <location>
        <begin position="1"/>
        <end position="17"/>
    </location>
</feature>
<comment type="catalytic activity">
    <reaction evidence="6">
        <text>L-threonyl-[protein] + ATP = O-phospho-L-threonyl-[protein] + ADP + H(+)</text>
        <dbReference type="Rhea" id="RHEA:46608"/>
        <dbReference type="Rhea" id="RHEA-COMP:11060"/>
        <dbReference type="Rhea" id="RHEA-COMP:11605"/>
        <dbReference type="ChEBI" id="CHEBI:15378"/>
        <dbReference type="ChEBI" id="CHEBI:30013"/>
        <dbReference type="ChEBI" id="CHEBI:30616"/>
        <dbReference type="ChEBI" id="CHEBI:61977"/>
        <dbReference type="ChEBI" id="CHEBI:456216"/>
        <dbReference type="EC" id="2.7.11.1"/>
    </reaction>
</comment>
<feature type="domain" description="Protein kinase" evidence="10">
    <location>
        <begin position="329"/>
        <end position="586"/>
    </location>
</feature>
<dbReference type="EC" id="2.7.11.1" evidence="2"/>
<proteinExistence type="inferred from homology"/>
<dbReference type="InterPro" id="IPR008271">
    <property type="entry name" value="Ser/Thr_kinase_AS"/>
</dbReference>
<dbReference type="PROSITE" id="PS00108">
    <property type="entry name" value="PROTEIN_KINASE_ST"/>
    <property type="match status" value="1"/>
</dbReference>
<dbReference type="InterPro" id="IPR003533">
    <property type="entry name" value="Doublecortin_dom"/>
</dbReference>
<evidence type="ECO:0000256" key="3">
    <source>
        <dbReference type="ARBA" id="ARBA00022741"/>
    </source>
</evidence>
<protein>
    <recommendedName>
        <fullName evidence="2">non-specific serine/threonine protein kinase</fullName>
        <ecNumber evidence="2">2.7.11.1</ecNumber>
    </recommendedName>
    <alternativeName>
        <fullName evidence="5">Doublecortin-like and CAM kinase-like protein</fullName>
    </alternativeName>
</protein>
<evidence type="ECO:0000259" key="10">
    <source>
        <dbReference type="PROSITE" id="PS50011"/>
    </source>
</evidence>
<keyword evidence="12" id="KW-0808">Transferase</keyword>
<dbReference type="Gene3D" id="1.10.510.10">
    <property type="entry name" value="Transferase(Phosphotransferase) domain 1"/>
    <property type="match status" value="1"/>
</dbReference>
<feature type="binding site" evidence="8">
    <location>
        <position position="358"/>
    </location>
    <ligand>
        <name>ATP</name>
        <dbReference type="ChEBI" id="CHEBI:30616"/>
    </ligand>
</feature>
<evidence type="ECO:0000259" key="11">
    <source>
        <dbReference type="PROSITE" id="PS50309"/>
    </source>
</evidence>
<keyword evidence="12" id="KW-0723">Serine/threonine-protein kinase</keyword>
<accession>A0A6M2DC95</accession>
<dbReference type="InterPro" id="IPR011009">
    <property type="entry name" value="Kinase-like_dom_sf"/>
</dbReference>
<evidence type="ECO:0000256" key="8">
    <source>
        <dbReference type="PROSITE-ProRule" id="PRU10141"/>
    </source>
</evidence>
<name>A0A6M2DC95_XENCH</name>
<dbReference type="Gene3D" id="3.10.20.230">
    <property type="entry name" value="Doublecortin domain"/>
    <property type="match status" value="2"/>
</dbReference>
<evidence type="ECO:0000256" key="1">
    <source>
        <dbReference type="ARBA" id="ARBA00005354"/>
    </source>
</evidence>
<dbReference type="Pfam" id="PF00069">
    <property type="entry name" value="Pkinase"/>
    <property type="match status" value="1"/>
</dbReference>
<comment type="similarity">
    <text evidence="1">Belongs to the protein kinase superfamily. CAMK Ser/Thr protein kinase family. CaMK subfamily.</text>
</comment>
<dbReference type="EMBL" id="GIIL01000079">
    <property type="protein sequence ID" value="NOV43805.1"/>
    <property type="molecule type" value="Transcribed_RNA"/>
</dbReference>
<dbReference type="InterPro" id="IPR017441">
    <property type="entry name" value="Protein_kinase_ATP_BS"/>
</dbReference>
<keyword evidence="3 8" id="KW-0547">Nucleotide-binding</keyword>
<evidence type="ECO:0000256" key="5">
    <source>
        <dbReference type="ARBA" id="ARBA00031092"/>
    </source>
</evidence>
<feature type="region of interest" description="Disordered" evidence="9">
    <location>
        <begin position="288"/>
        <end position="314"/>
    </location>
</feature>
<evidence type="ECO:0000256" key="9">
    <source>
        <dbReference type="SAM" id="MobiDB-lite"/>
    </source>
</evidence>
<organism evidence="12">
    <name type="scientific">Xenopsylla cheopis</name>
    <name type="common">Oriental rat flea</name>
    <name type="synonym">Pulex cheopis</name>
    <dbReference type="NCBI Taxonomy" id="163159"/>
    <lineage>
        <taxon>Eukaryota</taxon>
        <taxon>Metazoa</taxon>
        <taxon>Ecdysozoa</taxon>
        <taxon>Arthropoda</taxon>
        <taxon>Hexapoda</taxon>
        <taxon>Insecta</taxon>
        <taxon>Pterygota</taxon>
        <taxon>Neoptera</taxon>
        <taxon>Endopterygota</taxon>
        <taxon>Siphonaptera</taxon>
        <taxon>Pulicidae</taxon>
        <taxon>Xenopsyllinae</taxon>
        <taxon>Xenopsylla</taxon>
    </lineage>
</organism>